<dbReference type="InterPro" id="IPR014816">
    <property type="entry name" value="tRNA_MeTrfase_Gcd14"/>
</dbReference>
<evidence type="ECO:0000313" key="4">
    <source>
        <dbReference type="EMBL" id="ODQ57346.1"/>
    </source>
</evidence>
<keyword evidence="5" id="KW-1185">Reference proteome</keyword>
<dbReference type="RefSeq" id="XP_019036553.1">
    <property type="nucleotide sequence ID" value="XM_019180877.1"/>
</dbReference>
<dbReference type="AlphaFoldDB" id="A0A1E3NW38"/>
<feature type="non-terminal residue" evidence="4">
    <location>
        <position position="334"/>
    </location>
</feature>
<dbReference type="GO" id="GO:0031515">
    <property type="term" value="C:tRNA (m1A) methyltransferase complex"/>
    <property type="evidence" value="ECO:0007669"/>
    <property type="project" value="InterPro"/>
</dbReference>
<sequence length="334" mass="37057">FTTFKPGDVVLLRSVVRGDKIWLSKPLEFGGKTDVNNGSINHDKLFNLRSRSILKSTNGKSSYIATLATTEDYITLGQRDAQPIYPYDAAAIVTLADLHYDFPELTNDNQLVGSPIQILEAGTGHGSLALAICSRLHPTNCFLQKFNVRGGILHSIDCNTNHSRRGEITLEHFKRGMYRDDVKFHLAESPVDWLQNHSEGWKLLEKHDESESLEDKEGFLSAAFLDMPEISSNVSQISKNLKQDASLVIFCPSVTQILEVIKTIKDSEGEIKLSHIRTIQLAPGMGGGLQDWDVRFTHIRASNEEGIVCRPKVASRVVGGGFVAIFKKLPNDAQ</sequence>
<dbReference type="PANTHER" id="PTHR12133:SF1">
    <property type="entry name" value="TRNA (ADENINE(58)-N(1))-METHYLTRANSFERASE, MITOCHONDRIAL"/>
    <property type="match status" value="1"/>
</dbReference>
<accession>A0A1E3NW38</accession>
<dbReference type="InterPro" id="IPR029063">
    <property type="entry name" value="SAM-dependent_MTases_sf"/>
</dbReference>
<evidence type="ECO:0000256" key="2">
    <source>
        <dbReference type="ARBA" id="ARBA00015963"/>
    </source>
</evidence>
<dbReference type="Proteomes" id="UP000094112">
    <property type="component" value="Unassembled WGS sequence"/>
</dbReference>
<protein>
    <recommendedName>
        <fullName evidence="2">tRNA (adenine(58)-N(1))-methyltransferase catalytic subunit TRM61</fullName>
        <ecNumber evidence="1">2.1.1.220</ecNumber>
    </recommendedName>
    <alternativeName>
        <fullName evidence="3">tRNA(m1A58)-methyltransferase subunit TRM61</fullName>
    </alternativeName>
</protein>
<organism evidence="4 5">
    <name type="scientific">Wickerhamomyces anomalus (strain ATCC 58044 / CBS 1984 / NCYC 433 / NRRL Y-366-8)</name>
    <name type="common">Yeast</name>
    <name type="synonym">Hansenula anomala</name>
    <dbReference type="NCBI Taxonomy" id="683960"/>
    <lineage>
        <taxon>Eukaryota</taxon>
        <taxon>Fungi</taxon>
        <taxon>Dikarya</taxon>
        <taxon>Ascomycota</taxon>
        <taxon>Saccharomycotina</taxon>
        <taxon>Saccharomycetes</taxon>
        <taxon>Phaffomycetales</taxon>
        <taxon>Wickerhamomycetaceae</taxon>
        <taxon>Wickerhamomyces</taxon>
    </lineage>
</organism>
<reference evidence="4 5" key="1">
    <citation type="journal article" date="2016" name="Proc. Natl. Acad. Sci. U.S.A.">
        <title>Comparative genomics of biotechnologically important yeasts.</title>
        <authorList>
            <person name="Riley R."/>
            <person name="Haridas S."/>
            <person name="Wolfe K.H."/>
            <person name="Lopes M.R."/>
            <person name="Hittinger C.T."/>
            <person name="Goeker M."/>
            <person name="Salamov A.A."/>
            <person name="Wisecaver J.H."/>
            <person name="Long T.M."/>
            <person name="Calvey C.H."/>
            <person name="Aerts A.L."/>
            <person name="Barry K.W."/>
            <person name="Choi C."/>
            <person name="Clum A."/>
            <person name="Coughlan A.Y."/>
            <person name="Deshpande S."/>
            <person name="Douglass A.P."/>
            <person name="Hanson S.J."/>
            <person name="Klenk H.-P."/>
            <person name="LaButti K.M."/>
            <person name="Lapidus A."/>
            <person name="Lindquist E.A."/>
            <person name="Lipzen A.M."/>
            <person name="Meier-Kolthoff J.P."/>
            <person name="Ohm R.A."/>
            <person name="Otillar R.P."/>
            <person name="Pangilinan J.L."/>
            <person name="Peng Y."/>
            <person name="Rokas A."/>
            <person name="Rosa C.A."/>
            <person name="Scheuner C."/>
            <person name="Sibirny A.A."/>
            <person name="Slot J.C."/>
            <person name="Stielow J.B."/>
            <person name="Sun H."/>
            <person name="Kurtzman C.P."/>
            <person name="Blackwell M."/>
            <person name="Grigoriev I.V."/>
            <person name="Jeffries T.W."/>
        </authorList>
    </citation>
    <scope>NUCLEOTIDE SEQUENCE [LARGE SCALE GENOMIC DNA]</scope>
    <source>
        <strain evidence="5">ATCC 58044 / CBS 1984 / NCYC 433 / NRRL Y-366-8</strain>
    </source>
</reference>
<dbReference type="GO" id="GO:0160107">
    <property type="term" value="F:tRNA (adenine(58)-N1)-methyltransferase activity"/>
    <property type="evidence" value="ECO:0007669"/>
    <property type="project" value="UniProtKB-EC"/>
</dbReference>
<evidence type="ECO:0000256" key="3">
    <source>
        <dbReference type="ARBA" id="ARBA00033309"/>
    </source>
</evidence>
<feature type="non-terminal residue" evidence="4">
    <location>
        <position position="1"/>
    </location>
</feature>
<evidence type="ECO:0000313" key="5">
    <source>
        <dbReference type="Proteomes" id="UP000094112"/>
    </source>
</evidence>
<evidence type="ECO:0000256" key="1">
    <source>
        <dbReference type="ARBA" id="ARBA00012796"/>
    </source>
</evidence>
<dbReference type="GeneID" id="30198123"/>
<dbReference type="GO" id="GO:0030488">
    <property type="term" value="P:tRNA methylation"/>
    <property type="evidence" value="ECO:0007669"/>
    <property type="project" value="InterPro"/>
</dbReference>
<dbReference type="PROSITE" id="PS51620">
    <property type="entry name" value="SAM_TRM61"/>
    <property type="match status" value="1"/>
</dbReference>
<dbReference type="Gene3D" id="3.40.50.150">
    <property type="entry name" value="Vaccinia Virus protein VP39"/>
    <property type="match status" value="1"/>
</dbReference>
<proteinExistence type="predicted"/>
<dbReference type="GO" id="GO:0005739">
    <property type="term" value="C:mitochondrion"/>
    <property type="evidence" value="ECO:0007669"/>
    <property type="project" value="TreeGrafter"/>
</dbReference>
<dbReference type="EC" id="2.1.1.220" evidence="1"/>
<gene>
    <name evidence="4" type="ORF">WICANDRAFT_20540</name>
</gene>
<dbReference type="EMBL" id="KV454213">
    <property type="protein sequence ID" value="ODQ57346.1"/>
    <property type="molecule type" value="Genomic_DNA"/>
</dbReference>
<dbReference type="SUPFAM" id="SSF53335">
    <property type="entry name" value="S-adenosyl-L-methionine-dependent methyltransferases"/>
    <property type="match status" value="1"/>
</dbReference>
<name>A0A1E3NW38_WICAA</name>
<dbReference type="OrthoDB" id="5585464at2759"/>
<dbReference type="Gene3D" id="3.10.330.20">
    <property type="match status" value="1"/>
</dbReference>
<dbReference type="STRING" id="683960.A0A1E3NW38"/>
<dbReference type="PANTHER" id="PTHR12133">
    <property type="entry name" value="TRNA (ADENINE(58)-N(1))-METHYLTRANSFERASE"/>
    <property type="match status" value="1"/>
</dbReference>